<name>A0A3E3DWV6_9FIRM</name>
<reference evidence="4 5" key="1">
    <citation type="submission" date="2018-08" db="EMBL/GenBank/DDBJ databases">
        <title>A genome reference for cultivated species of the human gut microbiota.</title>
        <authorList>
            <person name="Zou Y."/>
            <person name="Xue W."/>
            <person name="Luo G."/>
        </authorList>
    </citation>
    <scope>NUCLEOTIDE SEQUENCE [LARGE SCALE GENOMIC DNA]</scope>
    <source>
        <strain evidence="4 5">AM25-6</strain>
    </source>
</reference>
<dbReference type="InterPro" id="IPR013154">
    <property type="entry name" value="ADH-like_N"/>
</dbReference>
<dbReference type="EMBL" id="QUSM01000004">
    <property type="protein sequence ID" value="RGD73751.1"/>
    <property type="molecule type" value="Genomic_DNA"/>
</dbReference>
<protein>
    <recommendedName>
        <fullName evidence="6">Enoyl reductase (ER) domain-containing protein</fullName>
    </recommendedName>
</protein>
<keyword evidence="1" id="KW-0560">Oxidoreductase</keyword>
<evidence type="ECO:0000313" key="5">
    <source>
        <dbReference type="Proteomes" id="UP000261212"/>
    </source>
</evidence>
<dbReference type="PANTHER" id="PTHR43401:SF2">
    <property type="entry name" value="L-THREONINE 3-DEHYDROGENASE"/>
    <property type="match status" value="1"/>
</dbReference>
<dbReference type="AlphaFoldDB" id="A0A3E3DWV6"/>
<feature type="domain" description="Alcohol dehydrogenase-like N-terminal" evidence="3">
    <location>
        <begin position="25"/>
        <end position="128"/>
    </location>
</feature>
<gene>
    <name evidence="4" type="ORF">DW687_08180</name>
</gene>
<dbReference type="SUPFAM" id="SSF50129">
    <property type="entry name" value="GroES-like"/>
    <property type="match status" value="1"/>
</dbReference>
<evidence type="ECO:0000259" key="2">
    <source>
        <dbReference type="Pfam" id="PF00107"/>
    </source>
</evidence>
<evidence type="ECO:0008006" key="6">
    <source>
        <dbReference type="Google" id="ProtNLM"/>
    </source>
</evidence>
<dbReference type="InterPro" id="IPR011032">
    <property type="entry name" value="GroES-like_sf"/>
</dbReference>
<evidence type="ECO:0000259" key="3">
    <source>
        <dbReference type="Pfam" id="PF08240"/>
    </source>
</evidence>
<dbReference type="Pfam" id="PF08240">
    <property type="entry name" value="ADH_N"/>
    <property type="match status" value="1"/>
</dbReference>
<feature type="domain" description="Alcohol dehydrogenase-like C-terminal" evidence="2">
    <location>
        <begin position="175"/>
        <end position="307"/>
    </location>
</feature>
<dbReference type="SUPFAM" id="SSF51735">
    <property type="entry name" value="NAD(P)-binding Rossmann-fold domains"/>
    <property type="match status" value="1"/>
</dbReference>
<dbReference type="Proteomes" id="UP000261212">
    <property type="component" value="Unassembled WGS sequence"/>
</dbReference>
<dbReference type="PANTHER" id="PTHR43401">
    <property type="entry name" value="L-THREONINE 3-DEHYDROGENASE"/>
    <property type="match status" value="1"/>
</dbReference>
<dbReference type="RefSeq" id="WP_117532376.1">
    <property type="nucleotide sequence ID" value="NZ_QUSM01000004.1"/>
</dbReference>
<dbReference type="Gene3D" id="3.40.50.720">
    <property type="entry name" value="NAD(P)-binding Rossmann-like Domain"/>
    <property type="match status" value="1"/>
</dbReference>
<dbReference type="Pfam" id="PF00107">
    <property type="entry name" value="ADH_zinc_N"/>
    <property type="match status" value="1"/>
</dbReference>
<dbReference type="Gene3D" id="3.90.180.10">
    <property type="entry name" value="Medium-chain alcohol dehydrogenases, catalytic domain"/>
    <property type="match status" value="1"/>
</dbReference>
<comment type="caution">
    <text evidence="4">The sequence shown here is derived from an EMBL/GenBank/DDBJ whole genome shotgun (WGS) entry which is preliminary data.</text>
</comment>
<sequence>MEAVVFRGPNDFSLEEVETPKCPQKGVLIKVDAVGLCGSDIRTFSSGHKDVTPPHILGHEVAGEVVESDNANYPVGEKVVLNPLIKLCGECYFCKNGLKNHCSNKKVLGTEMPGGYAQYVALPEECCTDDGIVKAPEGFNLDLIPLAETLSSVYSTQEFANVKEGDIVVVIGAGPLGNLHSAVAKARGAKKVIISEPSESRLDMATRFTTTDDFVNPQYGDLHDFVMQETEGVGADVVITACPVGSVQVEATHLLKPRGKVILFGGLPKDNCHVAFDSNLIHYQELVLYGGYAYAPEVFAKAVELITSGQIDASQFVTHVIPLRDIKKGIDLVKTGEAIKVVLKPWE</sequence>
<dbReference type="InterPro" id="IPR050129">
    <property type="entry name" value="Zn_alcohol_dh"/>
</dbReference>
<evidence type="ECO:0000256" key="1">
    <source>
        <dbReference type="ARBA" id="ARBA00023002"/>
    </source>
</evidence>
<dbReference type="InterPro" id="IPR013149">
    <property type="entry name" value="ADH-like_C"/>
</dbReference>
<organism evidence="4 5">
    <name type="scientific">Anaerofustis stercorihominis</name>
    <dbReference type="NCBI Taxonomy" id="214853"/>
    <lineage>
        <taxon>Bacteria</taxon>
        <taxon>Bacillati</taxon>
        <taxon>Bacillota</taxon>
        <taxon>Clostridia</taxon>
        <taxon>Eubacteriales</taxon>
        <taxon>Eubacteriaceae</taxon>
        <taxon>Anaerofustis</taxon>
    </lineage>
</organism>
<proteinExistence type="predicted"/>
<evidence type="ECO:0000313" key="4">
    <source>
        <dbReference type="EMBL" id="RGD73751.1"/>
    </source>
</evidence>
<accession>A0A3E3DWV6</accession>
<dbReference type="GO" id="GO:0016491">
    <property type="term" value="F:oxidoreductase activity"/>
    <property type="evidence" value="ECO:0007669"/>
    <property type="project" value="UniProtKB-KW"/>
</dbReference>
<dbReference type="InterPro" id="IPR036291">
    <property type="entry name" value="NAD(P)-bd_dom_sf"/>
</dbReference>